<keyword evidence="1" id="KW-1133">Transmembrane helix</keyword>
<gene>
    <name evidence="2" type="ORF">FJQ98_14610</name>
</gene>
<name>A0ABX7AKY9_9BACI</name>
<evidence type="ECO:0000256" key="1">
    <source>
        <dbReference type="SAM" id="Phobius"/>
    </source>
</evidence>
<proteinExistence type="predicted"/>
<sequence length="101" mass="11702">MLKLIELGWKKHNLTKYLIGITICIVANYFASGTLPYVFKIENGLLFTEYLGLMPLMNILIKTTFIIILAIILLRLVINEYKNHNRLPILNIMSIGYMIMQ</sequence>
<organism evidence="2 3">
    <name type="scientific">Lysinibacillus agricola</name>
    <dbReference type="NCBI Taxonomy" id="2590012"/>
    <lineage>
        <taxon>Bacteria</taxon>
        <taxon>Bacillati</taxon>
        <taxon>Bacillota</taxon>
        <taxon>Bacilli</taxon>
        <taxon>Bacillales</taxon>
        <taxon>Bacillaceae</taxon>
        <taxon>Lysinibacillus</taxon>
    </lineage>
</organism>
<feature type="transmembrane region" description="Helical" evidence="1">
    <location>
        <begin position="17"/>
        <end position="39"/>
    </location>
</feature>
<evidence type="ECO:0000313" key="2">
    <source>
        <dbReference type="EMBL" id="QQP10508.1"/>
    </source>
</evidence>
<keyword evidence="1" id="KW-0472">Membrane</keyword>
<dbReference type="Proteomes" id="UP000596049">
    <property type="component" value="Chromosome"/>
</dbReference>
<dbReference type="EMBL" id="CP067341">
    <property type="protein sequence ID" value="QQP10508.1"/>
    <property type="molecule type" value="Genomic_DNA"/>
</dbReference>
<feature type="transmembrane region" description="Helical" evidence="1">
    <location>
        <begin position="59"/>
        <end position="78"/>
    </location>
</feature>
<evidence type="ECO:0008006" key="4">
    <source>
        <dbReference type="Google" id="ProtNLM"/>
    </source>
</evidence>
<accession>A0ABX7AKY9</accession>
<dbReference type="RefSeq" id="WP_053594906.1">
    <property type="nucleotide sequence ID" value="NZ_CP067341.1"/>
</dbReference>
<keyword evidence="3" id="KW-1185">Reference proteome</keyword>
<reference evidence="2 3" key="1">
    <citation type="submission" date="2020-01" db="EMBL/GenBank/DDBJ databases">
        <authorList>
            <person name="Liu G."/>
            <person name="Liu B."/>
        </authorList>
    </citation>
    <scope>NUCLEOTIDE SEQUENCE [LARGE SCALE GENOMIC DNA]</scope>
    <source>
        <strain evidence="2 3">FJAT-51161</strain>
    </source>
</reference>
<evidence type="ECO:0000313" key="3">
    <source>
        <dbReference type="Proteomes" id="UP000596049"/>
    </source>
</evidence>
<keyword evidence="1" id="KW-0812">Transmembrane</keyword>
<protein>
    <recommendedName>
        <fullName evidence="4">DUF5658 domain-containing protein</fullName>
    </recommendedName>
</protein>